<organism evidence="6 7">
    <name type="scientific">Aeromicrobium phragmitis</name>
    <dbReference type="NCBI Taxonomy" id="2478914"/>
    <lineage>
        <taxon>Bacteria</taxon>
        <taxon>Bacillati</taxon>
        <taxon>Actinomycetota</taxon>
        <taxon>Actinomycetes</taxon>
        <taxon>Propionibacteriales</taxon>
        <taxon>Nocardioidaceae</taxon>
        <taxon>Aeromicrobium</taxon>
    </lineage>
</organism>
<dbReference type="EMBL" id="RDBF01000013">
    <property type="protein sequence ID" value="RLV54844.1"/>
    <property type="molecule type" value="Genomic_DNA"/>
</dbReference>
<dbReference type="InterPro" id="IPR006076">
    <property type="entry name" value="FAD-dep_OxRdtase"/>
</dbReference>
<feature type="domain" description="FAD dependent oxidoreductase" evidence="5">
    <location>
        <begin position="2"/>
        <end position="345"/>
    </location>
</feature>
<dbReference type="PANTHER" id="PTHR10961">
    <property type="entry name" value="PEROXISOMAL SARCOSINE OXIDASE"/>
    <property type="match status" value="1"/>
</dbReference>
<dbReference type="GO" id="GO:0050660">
    <property type="term" value="F:flavin adenine dinucleotide binding"/>
    <property type="evidence" value="ECO:0007669"/>
    <property type="project" value="InterPro"/>
</dbReference>
<gene>
    <name evidence="6" type="ORF">D9V41_14350</name>
</gene>
<evidence type="ECO:0000256" key="2">
    <source>
        <dbReference type="ARBA" id="ARBA00022630"/>
    </source>
</evidence>
<accession>A0A3L8PI60</accession>
<comment type="cofactor">
    <cofactor evidence="1">
        <name>FAD</name>
        <dbReference type="ChEBI" id="CHEBI:57692"/>
    </cofactor>
</comment>
<dbReference type="Proteomes" id="UP000282515">
    <property type="component" value="Unassembled WGS sequence"/>
</dbReference>
<dbReference type="AlphaFoldDB" id="A0A3L8PI60"/>
<keyword evidence="2" id="KW-0285">Flavoprotein</keyword>
<dbReference type="PANTHER" id="PTHR10961:SF7">
    <property type="entry name" value="FAD DEPENDENT OXIDOREDUCTASE DOMAIN-CONTAINING PROTEIN"/>
    <property type="match status" value="1"/>
</dbReference>
<evidence type="ECO:0000256" key="1">
    <source>
        <dbReference type="ARBA" id="ARBA00001974"/>
    </source>
</evidence>
<dbReference type="Gene3D" id="3.30.9.10">
    <property type="entry name" value="D-Amino Acid Oxidase, subunit A, domain 2"/>
    <property type="match status" value="1"/>
</dbReference>
<keyword evidence="3" id="KW-0274">FAD</keyword>
<protein>
    <submittedName>
        <fullName evidence="6">FAD-dependent oxidoreductase</fullName>
    </submittedName>
</protein>
<dbReference type="SUPFAM" id="SSF54373">
    <property type="entry name" value="FAD-linked reductases, C-terminal domain"/>
    <property type="match status" value="1"/>
</dbReference>
<dbReference type="GO" id="GO:0008115">
    <property type="term" value="F:sarcosine oxidase activity"/>
    <property type="evidence" value="ECO:0007669"/>
    <property type="project" value="TreeGrafter"/>
</dbReference>
<dbReference type="SUPFAM" id="SSF51905">
    <property type="entry name" value="FAD/NAD(P)-binding domain"/>
    <property type="match status" value="1"/>
</dbReference>
<evidence type="ECO:0000313" key="6">
    <source>
        <dbReference type="EMBL" id="RLV54844.1"/>
    </source>
</evidence>
<keyword evidence="7" id="KW-1185">Reference proteome</keyword>
<dbReference type="Gene3D" id="3.50.50.60">
    <property type="entry name" value="FAD/NAD(P)-binding domain"/>
    <property type="match status" value="1"/>
</dbReference>
<name>A0A3L8PI60_9ACTN</name>
<keyword evidence="4" id="KW-0560">Oxidoreductase</keyword>
<dbReference type="OrthoDB" id="9806452at2"/>
<sequence>MIVGAGLAGAAAAWHLARRGHDVVLLEQFTPGHLRGSSHGSSRIYRRAYEDPFYLELTGRADLAWQELEQESGTRLRTQTGGLDTGDRRDPAHLAGRLAEAGVPADVLQPAEVAERWPGLDVPEPVMFHPHAGHLDADATVRALLATAERMGARIVSGATVDRIEVAPSGARVHTDTGSWSAASVVVAAGAWLPELLSSLPVSPPLPTLTVRQQEVFHFRQRDPSVVYPTIVHKGDAQIYGLASGSDGGPRPAMKIAQFDSDTVTTASRRDGTIDPRAREVVVNHVRRTFPGLDPEPVAAASCLFTMTADEDFVLDREGPIVVASPCSGHGAKFAPLTGALIADLVEGKAPLPRFAFRG</sequence>
<dbReference type="InterPro" id="IPR036188">
    <property type="entry name" value="FAD/NAD-bd_sf"/>
</dbReference>
<reference evidence="6 7" key="1">
    <citation type="submission" date="2018-10" db="EMBL/GenBank/DDBJ databases">
        <title>Aeromicrobium sp. 9W16Y-2 whole genome shotgun sequence.</title>
        <authorList>
            <person name="Li F."/>
        </authorList>
    </citation>
    <scope>NUCLEOTIDE SEQUENCE [LARGE SCALE GENOMIC DNA]</scope>
    <source>
        <strain evidence="6 7">9W16Y-2</strain>
    </source>
</reference>
<evidence type="ECO:0000256" key="4">
    <source>
        <dbReference type="ARBA" id="ARBA00023002"/>
    </source>
</evidence>
<dbReference type="Pfam" id="PF01266">
    <property type="entry name" value="DAO"/>
    <property type="match status" value="1"/>
</dbReference>
<proteinExistence type="predicted"/>
<evidence type="ECO:0000256" key="3">
    <source>
        <dbReference type="ARBA" id="ARBA00022827"/>
    </source>
</evidence>
<comment type="caution">
    <text evidence="6">The sequence shown here is derived from an EMBL/GenBank/DDBJ whole genome shotgun (WGS) entry which is preliminary data.</text>
</comment>
<evidence type="ECO:0000259" key="5">
    <source>
        <dbReference type="Pfam" id="PF01266"/>
    </source>
</evidence>
<evidence type="ECO:0000313" key="7">
    <source>
        <dbReference type="Proteomes" id="UP000282515"/>
    </source>
</evidence>
<dbReference type="InterPro" id="IPR045170">
    <property type="entry name" value="MTOX"/>
</dbReference>